<feature type="compositionally biased region" description="Basic and acidic residues" evidence="5">
    <location>
        <begin position="225"/>
        <end position="243"/>
    </location>
</feature>
<evidence type="ECO:0000256" key="1">
    <source>
        <dbReference type="ARBA" id="ARBA00009437"/>
    </source>
</evidence>
<dbReference type="PROSITE" id="PS50931">
    <property type="entry name" value="HTH_LYSR"/>
    <property type="match status" value="1"/>
</dbReference>
<organism evidence="7 8">
    <name type="scientific">Nonomuraea typhae</name>
    <dbReference type="NCBI Taxonomy" id="2603600"/>
    <lineage>
        <taxon>Bacteria</taxon>
        <taxon>Bacillati</taxon>
        <taxon>Actinomycetota</taxon>
        <taxon>Actinomycetes</taxon>
        <taxon>Streptosporangiales</taxon>
        <taxon>Streptosporangiaceae</taxon>
        <taxon>Nonomuraea</taxon>
    </lineage>
</organism>
<gene>
    <name evidence="7" type="ORF">ACIBG2_00085</name>
</gene>
<dbReference type="PRINTS" id="PR00039">
    <property type="entry name" value="HTHLYSR"/>
</dbReference>
<comment type="similarity">
    <text evidence="1">Belongs to the LysR transcriptional regulatory family.</text>
</comment>
<keyword evidence="4" id="KW-0804">Transcription</keyword>
<dbReference type="PANTHER" id="PTHR30346">
    <property type="entry name" value="TRANSCRIPTIONAL DUAL REGULATOR HCAR-RELATED"/>
    <property type="match status" value="1"/>
</dbReference>
<name>A0ABW7YJ68_9ACTN</name>
<dbReference type="Proteomes" id="UP001612741">
    <property type="component" value="Unassembled WGS sequence"/>
</dbReference>
<dbReference type="InterPro" id="IPR000847">
    <property type="entry name" value="LysR_HTH_N"/>
</dbReference>
<proteinExistence type="inferred from homology"/>
<reference evidence="7 8" key="1">
    <citation type="submission" date="2024-10" db="EMBL/GenBank/DDBJ databases">
        <title>The Natural Products Discovery Center: Release of the First 8490 Sequenced Strains for Exploring Actinobacteria Biosynthetic Diversity.</title>
        <authorList>
            <person name="Kalkreuter E."/>
            <person name="Kautsar S.A."/>
            <person name="Yang D."/>
            <person name="Bader C.D."/>
            <person name="Teijaro C.N."/>
            <person name="Fluegel L."/>
            <person name="Davis C.M."/>
            <person name="Simpson J.R."/>
            <person name="Lauterbach L."/>
            <person name="Steele A.D."/>
            <person name="Gui C."/>
            <person name="Meng S."/>
            <person name="Li G."/>
            <person name="Viehrig K."/>
            <person name="Ye F."/>
            <person name="Su P."/>
            <person name="Kiefer A.F."/>
            <person name="Nichols A."/>
            <person name="Cepeda A.J."/>
            <person name="Yan W."/>
            <person name="Fan B."/>
            <person name="Jiang Y."/>
            <person name="Adhikari A."/>
            <person name="Zheng C.-J."/>
            <person name="Schuster L."/>
            <person name="Cowan T.M."/>
            <person name="Smanski M.J."/>
            <person name="Chevrette M.G."/>
            <person name="De Carvalho L.P.S."/>
            <person name="Shen B."/>
        </authorList>
    </citation>
    <scope>NUCLEOTIDE SEQUENCE [LARGE SCALE GENOMIC DNA]</scope>
    <source>
        <strain evidence="7 8">NPDC050545</strain>
    </source>
</reference>
<keyword evidence="3" id="KW-0238">DNA-binding</keyword>
<evidence type="ECO:0000313" key="8">
    <source>
        <dbReference type="Proteomes" id="UP001612741"/>
    </source>
</evidence>
<dbReference type="InterPro" id="IPR036388">
    <property type="entry name" value="WH-like_DNA-bd_sf"/>
</dbReference>
<feature type="compositionally biased region" description="Basic and acidic residues" evidence="5">
    <location>
        <begin position="182"/>
        <end position="203"/>
    </location>
</feature>
<dbReference type="PANTHER" id="PTHR30346:SF29">
    <property type="entry name" value="LYSR SUBSTRATE-BINDING"/>
    <property type="match status" value="1"/>
</dbReference>
<dbReference type="InterPro" id="IPR036390">
    <property type="entry name" value="WH_DNA-bd_sf"/>
</dbReference>
<feature type="region of interest" description="Disordered" evidence="5">
    <location>
        <begin position="151"/>
        <end position="243"/>
    </location>
</feature>
<dbReference type="SUPFAM" id="SSF53850">
    <property type="entry name" value="Periplasmic binding protein-like II"/>
    <property type="match status" value="2"/>
</dbReference>
<dbReference type="InterPro" id="IPR005119">
    <property type="entry name" value="LysR_subst-bd"/>
</dbReference>
<evidence type="ECO:0000256" key="5">
    <source>
        <dbReference type="SAM" id="MobiDB-lite"/>
    </source>
</evidence>
<evidence type="ECO:0000313" key="7">
    <source>
        <dbReference type="EMBL" id="MFI6495752.1"/>
    </source>
</evidence>
<dbReference type="RefSeq" id="WP_397077453.1">
    <property type="nucleotide sequence ID" value="NZ_JBITGY010000001.1"/>
</dbReference>
<dbReference type="Pfam" id="PF03466">
    <property type="entry name" value="LysR_substrate"/>
    <property type="match status" value="2"/>
</dbReference>
<feature type="domain" description="HTH lysR-type" evidence="6">
    <location>
        <begin position="2"/>
        <end position="59"/>
    </location>
</feature>
<evidence type="ECO:0000256" key="4">
    <source>
        <dbReference type="ARBA" id="ARBA00023163"/>
    </source>
</evidence>
<dbReference type="Pfam" id="PF00126">
    <property type="entry name" value="HTH_1"/>
    <property type="match status" value="1"/>
</dbReference>
<dbReference type="EMBL" id="JBITGY010000001">
    <property type="protein sequence ID" value="MFI6495752.1"/>
    <property type="molecule type" value="Genomic_DNA"/>
</dbReference>
<evidence type="ECO:0000259" key="6">
    <source>
        <dbReference type="PROSITE" id="PS50931"/>
    </source>
</evidence>
<protein>
    <submittedName>
        <fullName evidence="7">LysR family transcriptional regulator</fullName>
    </submittedName>
</protein>
<evidence type="ECO:0000256" key="2">
    <source>
        <dbReference type="ARBA" id="ARBA00023015"/>
    </source>
</evidence>
<evidence type="ECO:0000256" key="3">
    <source>
        <dbReference type="ARBA" id="ARBA00023125"/>
    </source>
</evidence>
<comment type="caution">
    <text evidence="7">The sequence shown here is derived from an EMBL/GenBank/DDBJ whole genome shotgun (WGS) entry which is preliminary data.</text>
</comment>
<sequence length="381" mass="39855">MLETNDLRLLDEVARSGSFTAAAELLGYTQSAVSRRIAALERAAGGPLFERLARGVRLTPAGHALHRHALAILERLDQAGEELAAIHTGGGGRLRIGAFATANITMVPAALKRFTDAYPGVTVRLTEGFSPQLVERLEAGELDVAVISDYPAGLPGGRPAVPQGSRRTSVMPGADPRPASPEGDRAAWPEGDRQAWQEGDRQAWQEGAGQVGGSECAGQGGGPGDGRRQVAAGHDRSRGPQGGERRLVLLGEDRLLVALPSAHPLAGKAAVELADLREETWIEAAPRGQPTLLLAAAAAAGFVPRDGLRVAEWSGKFGFVAAGLGVTLVPELAARAVPRGVVLRPLTSTGPTRRYYAALPDVPLPAALAFVEHLRPQAPVP</sequence>
<dbReference type="SUPFAM" id="SSF46785">
    <property type="entry name" value="Winged helix' DNA-binding domain"/>
    <property type="match status" value="1"/>
</dbReference>
<dbReference type="Gene3D" id="1.10.10.10">
    <property type="entry name" value="Winged helix-like DNA-binding domain superfamily/Winged helix DNA-binding domain"/>
    <property type="match status" value="1"/>
</dbReference>
<keyword evidence="2" id="KW-0805">Transcription regulation</keyword>
<keyword evidence="8" id="KW-1185">Reference proteome</keyword>
<accession>A0ABW7YJ68</accession>
<dbReference type="Gene3D" id="3.40.190.10">
    <property type="entry name" value="Periplasmic binding protein-like II"/>
    <property type="match status" value="2"/>
</dbReference>